<dbReference type="InterPro" id="IPR010131">
    <property type="entry name" value="MdtP/NodT-like"/>
</dbReference>
<feature type="region of interest" description="Disordered" evidence="3">
    <location>
        <begin position="546"/>
        <end position="575"/>
    </location>
</feature>
<sequence>MTIPLRSPLGARLSCGASGGGPRAARLAALTLAAFLCAACTVGPDFKPPEAGAPDDYADRQRAPLPQVASVTEKTDPDPQWWHGFNDPVLDALIDRAIADNLTLRQAVLRIVAARQQARAAGARGLPQVNGTGSYTYQKLGLKGILESRGIPGKIDRLGAPDSPLNDIAPDAGAQASSAGKQFLEEADKPVNLYTLGVDASWELDLFGRVRRGVEAANAQTESAMEDRNDALVSLEAEVARTYAMLRGAQLLDRIARDEVRVAQDTLDLTRSRQRSGLASQTDVERADAQLGAVAAQLPQFEQQAAQALNALAVLLGQPPGTLDAELSTPGAVPPVPPAVPVGLPASLARRRPDIRRAEADLHAATAQVGESIAEMFPDISLTGQFGFRATQASYLTRWASHFYSIGPQVSIPIFQGGALRAQVAIAKADQAASVLNYRQTVLSALRDVDDALVRYRTDQARQVTLQRVADANARAFDLARDGYRSGLNSFIDVLDTERQLSDSRVQLAQQTVQVTTDLVALYKALGGGWQGHEIDPARLGDAAAEAAGAGTAGTDRADGGASSQPVGGAVPALR</sequence>
<evidence type="ECO:0000313" key="4">
    <source>
        <dbReference type="EMBL" id="RXN90631.1"/>
    </source>
</evidence>
<gene>
    <name evidence="4" type="ORF">C7R54_12755</name>
</gene>
<feature type="compositionally biased region" description="Low complexity" evidence="3">
    <location>
        <begin position="546"/>
        <end position="555"/>
    </location>
</feature>
<protein>
    <submittedName>
        <fullName evidence="4">RND transporter</fullName>
    </submittedName>
</protein>
<dbReference type="AlphaFoldDB" id="A0A4Q1HKQ8"/>
<dbReference type="InterPro" id="IPR003423">
    <property type="entry name" value="OMP_efflux"/>
</dbReference>
<dbReference type="SUPFAM" id="SSF56954">
    <property type="entry name" value="Outer membrane efflux proteins (OEP)"/>
    <property type="match status" value="1"/>
</dbReference>
<dbReference type="Pfam" id="PF02321">
    <property type="entry name" value="OEP"/>
    <property type="match status" value="2"/>
</dbReference>
<evidence type="ECO:0000256" key="2">
    <source>
        <dbReference type="RuleBase" id="RU362097"/>
    </source>
</evidence>
<keyword evidence="5" id="KW-1185">Reference proteome</keyword>
<reference evidence="4 5" key="1">
    <citation type="journal article" date="2017" name="Int. J. Syst. Evol. Microbiol.">
        <title>Achromobacter aloeverae sp. nov., isolated from the root of Aloe vera (L.) Burm.f.</title>
        <authorList>
            <person name="Kuncharoen N."/>
            <person name="Muramatsu Y."/>
            <person name="Shibata C."/>
            <person name="Kamakura Y."/>
            <person name="Nakagawa Y."/>
            <person name="Tanasupawat S."/>
        </authorList>
    </citation>
    <scope>NUCLEOTIDE SEQUENCE [LARGE SCALE GENOMIC DNA]</scope>
    <source>
        <strain evidence="4 5">AVA-1</strain>
    </source>
</reference>
<keyword evidence="2" id="KW-1134">Transmembrane beta strand</keyword>
<keyword evidence="2" id="KW-0812">Transmembrane</keyword>
<dbReference type="NCBIfam" id="TIGR01845">
    <property type="entry name" value="outer_NodT"/>
    <property type="match status" value="1"/>
</dbReference>
<dbReference type="EMBL" id="PYAL01000003">
    <property type="protein sequence ID" value="RXN90631.1"/>
    <property type="molecule type" value="Genomic_DNA"/>
</dbReference>
<name>A0A4Q1HKQ8_9BURK</name>
<dbReference type="OrthoDB" id="9770517at2"/>
<comment type="subcellular location">
    <subcellularLocation>
        <location evidence="2">Cell membrane</location>
        <topology evidence="2">Lipid-anchor</topology>
    </subcellularLocation>
</comment>
<evidence type="ECO:0000313" key="5">
    <source>
        <dbReference type="Proteomes" id="UP000290849"/>
    </source>
</evidence>
<evidence type="ECO:0000256" key="1">
    <source>
        <dbReference type="ARBA" id="ARBA00007613"/>
    </source>
</evidence>
<dbReference type="Gene3D" id="2.20.200.10">
    <property type="entry name" value="Outer membrane efflux proteins (OEP)"/>
    <property type="match status" value="1"/>
</dbReference>
<dbReference type="GO" id="GO:0015562">
    <property type="term" value="F:efflux transmembrane transporter activity"/>
    <property type="evidence" value="ECO:0007669"/>
    <property type="project" value="InterPro"/>
</dbReference>
<dbReference type="GO" id="GO:0005886">
    <property type="term" value="C:plasma membrane"/>
    <property type="evidence" value="ECO:0007669"/>
    <property type="project" value="UniProtKB-SubCell"/>
</dbReference>
<keyword evidence="2" id="KW-0449">Lipoprotein</keyword>
<keyword evidence="2" id="KW-0472">Membrane</keyword>
<dbReference type="Proteomes" id="UP000290849">
    <property type="component" value="Unassembled WGS sequence"/>
</dbReference>
<keyword evidence="2" id="KW-0564">Palmitate</keyword>
<evidence type="ECO:0000256" key="3">
    <source>
        <dbReference type="SAM" id="MobiDB-lite"/>
    </source>
</evidence>
<comment type="caution">
    <text evidence="4">The sequence shown here is derived from an EMBL/GenBank/DDBJ whole genome shotgun (WGS) entry which is preliminary data.</text>
</comment>
<comment type="similarity">
    <text evidence="1 2">Belongs to the outer membrane factor (OMF) (TC 1.B.17) family.</text>
</comment>
<organism evidence="4 5">
    <name type="scientific">Achromobacter aloeverae</name>
    <dbReference type="NCBI Taxonomy" id="1750518"/>
    <lineage>
        <taxon>Bacteria</taxon>
        <taxon>Pseudomonadati</taxon>
        <taxon>Pseudomonadota</taxon>
        <taxon>Betaproteobacteria</taxon>
        <taxon>Burkholderiales</taxon>
        <taxon>Alcaligenaceae</taxon>
        <taxon>Achromobacter</taxon>
    </lineage>
</organism>
<dbReference type="PANTHER" id="PTHR30203:SF25">
    <property type="entry name" value="OUTER MEMBRANE PROTEIN-RELATED"/>
    <property type="match status" value="1"/>
</dbReference>
<proteinExistence type="inferred from homology"/>
<accession>A0A4Q1HKQ8</accession>
<dbReference type="Gene3D" id="1.20.1600.10">
    <property type="entry name" value="Outer membrane efflux proteins (OEP)"/>
    <property type="match status" value="2"/>
</dbReference>
<dbReference type="PANTHER" id="PTHR30203">
    <property type="entry name" value="OUTER MEMBRANE CATION EFFLUX PROTEIN"/>
    <property type="match status" value="1"/>
</dbReference>